<dbReference type="EMBL" id="JACIJM010000011">
    <property type="protein sequence ID" value="MBB5723536.1"/>
    <property type="molecule type" value="Genomic_DNA"/>
</dbReference>
<comment type="caution">
    <text evidence="2">The sequence shown here is derived from an EMBL/GenBank/DDBJ whole genome shotgun (WGS) entry which is preliminary data.</text>
</comment>
<dbReference type="RefSeq" id="WP_183530573.1">
    <property type="nucleotide sequence ID" value="NZ_JACIJM010000011.1"/>
</dbReference>
<comment type="similarity">
    <text evidence="1">Belongs to the phD/YefM antitoxin family.</text>
</comment>
<proteinExistence type="inferred from homology"/>
<name>A0A7W9F128_9RHOB</name>
<evidence type="ECO:0000313" key="3">
    <source>
        <dbReference type="Proteomes" id="UP000535415"/>
    </source>
</evidence>
<evidence type="ECO:0000313" key="2">
    <source>
        <dbReference type="EMBL" id="MBB5723536.1"/>
    </source>
</evidence>
<sequence length="80" mass="8923">MKQFAAGDLTRNTGDLFEAAAVSPVAITKHRKPRFVVMSMERFEALTTGRSTQVALDVTDMPEDLGKLLDTGIENHFRDR</sequence>
<dbReference type="InterPro" id="IPR036165">
    <property type="entry name" value="YefM-like_sf"/>
</dbReference>
<accession>A0A7W9F128</accession>
<reference evidence="2 3" key="1">
    <citation type="submission" date="2020-08" db="EMBL/GenBank/DDBJ databases">
        <title>Genomic Encyclopedia of Type Strains, Phase IV (KMG-IV): sequencing the most valuable type-strain genomes for metagenomic binning, comparative biology and taxonomic classification.</title>
        <authorList>
            <person name="Goeker M."/>
        </authorList>
    </citation>
    <scope>NUCLEOTIDE SEQUENCE [LARGE SCALE GENOMIC DNA]</scope>
    <source>
        <strain evidence="2 3">DSM 101064</strain>
    </source>
</reference>
<organism evidence="2 3">
    <name type="scientific">Yoonia ponticola</name>
    <dbReference type="NCBI Taxonomy" id="1524255"/>
    <lineage>
        <taxon>Bacteria</taxon>
        <taxon>Pseudomonadati</taxon>
        <taxon>Pseudomonadota</taxon>
        <taxon>Alphaproteobacteria</taxon>
        <taxon>Rhodobacterales</taxon>
        <taxon>Paracoccaceae</taxon>
        <taxon>Yoonia</taxon>
    </lineage>
</organism>
<dbReference type="AlphaFoldDB" id="A0A7W9F128"/>
<dbReference type="Gene3D" id="3.40.1620.10">
    <property type="entry name" value="YefM-like domain"/>
    <property type="match status" value="1"/>
</dbReference>
<dbReference type="SUPFAM" id="SSF143120">
    <property type="entry name" value="YefM-like"/>
    <property type="match status" value="1"/>
</dbReference>
<keyword evidence="3" id="KW-1185">Reference proteome</keyword>
<dbReference type="Proteomes" id="UP000535415">
    <property type="component" value="Unassembled WGS sequence"/>
</dbReference>
<gene>
    <name evidence="2" type="ORF">FHS72_003181</name>
</gene>
<protein>
    <submittedName>
        <fullName evidence="2">PHD/YefM family antitoxin component YafN of YafNO toxin-antitoxin module</fullName>
    </submittedName>
</protein>
<evidence type="ECO:0000256" key="1">
    <source>
        <dbReference type="ARBA" id="ARBA00009981"/>
    </source>
</evidence>